<dbReference type="GO" id="GO:0008441">
    <property type="term" value="F:3'(2'),5'-bisphosphate nucleotidase activity"/>
    <property type="evidence" value="ECO:0007669"/>
    <property type="project" value="UniProtKB-UniRule"/>
</dbReference>
<dbReference type="InterPro" id="IPR000760">
    <property type="entry name" value="Inositol_monophosphatase-like"/>
</dbReference>
<dbReference type="HOGENOM" id="CLU_044118_3_0_6"/>
<dbReference type="GO" id="GO:0050427">
    <property type="term" value="P:3'-phosphoadenosine 5'-phosphosulfate metabolic process"/>
    <property type="evidence" value="ECO:0007669"/>
    <property type="project" value="TreeGrafter"/>
</dbReference>
<dbReference type="GO" id="GO:0005886">
    <property type="term" value="C:plasma membrane"/>
    <property type="evidence" value="ECO:0007669"/>
    <property type="project" value="UniProtKB-SubCell"/>
</dbReference>
<keyword evidence="8 9" id="KW-0472">Membrane</keyword>
<keyword evidence="4 9" id="KW-0997">Cell inner membrane</keyword>
<dbReference type="OrthoDB" id="9785695at2"/>
<accession>Q0A624</accession>
<feature type="binding site" evidence="9">
    <location>
        <begin position="89"/>
        <end position="92"/>
    </location>
    <ligand>
        <name>substrate</name>
    </ligand>
</feature>
<gene>
    <name evidence="9" type="primary">cysQ</name>
    <name evidence="11" type="ordered locus">Mlg_2373</name>
</gene>
<dbReference type="PANTHER" id="PTHR43028:SF5">
    <property type="entry name" value="3'(2'),5'-BISPHOSPHATE NUCLEOTIDASE 1"/>
    <property type="match status" value="1"/>
</dbReference>
<evidence type="ECO:0000313" key="12">
    <source>
        <dbReference type="Proteomes" id="UP000001962"/>
    </source>
</evidence>
<evidence type="ECO:0000256" key="10">
    <source>
        <dbReference type="PIRSR" id="PIRSR600760-2"/>
    </source>
</evidence>
<dbReference type="KEGG" id="aeh:Mlg_2373"/>
<reference evidence="12" key="1">
    <citation type="submission" date="2006-08" db="EMBL/GenBank/DDBJ databases">
        <title>Complete sequence of Alkalilimnicola ehrilichei MLHE-1.</title>
        <authorList>
            <person name="Copeland A."/>
            <person name="Lucas S."/>
            <person name="Lapidus A."/>
            <person name="Barry K."/>
            <person name="Detter J.C."/>
            <person name="Glavina del Rio T."/>
            <person name="Hammon N."/>
            <person name="Israni S."/>
            <person name="Dalin E."/>
            <person name="Tice H."/>
            <person name="Pitluck S."/>
            <person name="Sims D."/>
            <person name="Brettin T."/>
            <person name="Bruce D."/>
            <person name="Han C."/>
            <person name="Tapia R."/>
            <person name="Gilna P."/>
            <person name="Schmutz J."/>
            <person name="Larimer F."/>
            <person name="Land M."/>
            <person name="Hauser L."/>
            <person name="Kyrpides N."/>
            <person name="Mikhailova N."/>
            <person name="Oremland R.S."/>
            <person name="Hoeft S.E."/>
            <person name="Switzer-Blum J."/>
            <person name="Kulp T."/>
            <person name="King G."/>
            <person name="Tabita R."/>
            <person name="Witte B."/>
            <person name="Santini J.M."/>
            <person name="Basu P."/>
            <person name="Hollibaugh J.T."/>
            <person name="Xie G."/>
            <person name="Stolz J.F."/>
            <person name="Richardson P."/>
        </authorList>
    </citation>
    <scope>NUCLEOTIDE SEQUENCE [LARGE SCALE GENOMIC DNA]</scope>
    <source>
        <strain evidence="12">ATCC BAA-1101 / DSM 17681 / MLHE-1</strain>
    </source>
</reference>
<dbReference type="PROSITE" id="PS00630">
    <property type="entry name" value="IMP_2"/>
    <property type="match status" value="1"/>
</dbReference>
<dbReference type="SUPFAM" id="SSF56655">
    <property type="entry name" value="Carbohydrate phosphatase"/>
    <property type="match status" value="1"/>
</dbReference>
<dbReference type="AlphaFoldDB" id="Q0A624"/>
<dbReference type="Pfam" id="PF00459">
    <property type="entry name" value="Inositol_P"/>
    <property type="match status" value="1"/>
</dbReference>
<evidence type="ECO:0000256" key="9">
    <source>
        <dbReference type="HAMAP-Rule" id="MF_02095"/>
    </source>
</evidence>
<feature type="binding site" evidence="10">
    <location>
        <position position="87"/>
    </location>
    <ligand>
        <name>Mg(2+)</name>
        <dbReference type="ChEBI" id="CHEBI:18420"/>
        <label>1</label>
        <note>catalytic</note>
    </ligand>
</feature>
<feature type="binding site" evidence="9">
    <location>
        <position position="216"/>
    </location>
    <ligand>
        <name>substrate</name>
    </ligand>
</feature>
<evidence type="ECO:0000313" key="11">
    <source>
        <dbReference type="EMBL" id="ABI57713.1"/>
    </source>
</evidence>
<dbReference type="GO" id="GO:0046854">
    <property type="term" value="P:phosphatidylinositol phosphate biosynthetic process"/>
    <property type="evidence" value="ECO:0007669"/>
    <property type="project" value="InterPro"/>
</dbReference>
<evidence type="ECO:0000256" key="2">
    <source>
        <dbReference type="ARBA" id="ARBA00005289"/>
    </source>
</evidence>
<comment type="subcellular location">
    <subcellularLocation>
        <location evidence="9">Cell inner membrane</location>
        <topology evidence="9">Peripheral membrane protein</topology>
        <orientation evidence="9">Cytoplasmic side</orientation>
    </subcellularLocation>
</comment>
<evidence type="ECO:0000256" key="4">
    <source>
        <dbReference type="ARBA" id="ARBA00022519"/>
    </source>
</evidence>
<protein>
    <recommendedName>
        <fullName evidence="9">3'(2'),5'-bisphosphate nucleotidase CysQ</fullName>
        <ecNumber evidence="9">3.1.3.7</ecNumber>
    </recommendedName>
    <alternativeName>
        <fullName evidence="9">3'(2'),5-bisphosphonucleoside 3'(2')-phosphohydrolase</fullName>
    </alternativeName>
    <alternativeName>
        <fullName evidence="9">3'-phosphoadenosine 5'-phosphate phosphatase</fullName>
        <shortName evidence="9">PAP phosphatase</shortName>
    </alternativeName>
</protein>
<feature type="binding site" evidence="10">
    <location>
        <position position="216"/>
    </location>
    <ligand>
        <name>Mg(2+)</name>
        <dbReference type="ChEBI" id="CHEBI:18420"/>
        <label>1</label>
        <note>catalytic</note>
    </ligand>
</feature>
<feature type="binding site" evidence="9">
    <location>
        <position position="87"/>
    </location>
    <ligand>
        <name>Mg(2+)</name>
        <dbReference type="ChEBI" id="CHEBI:18420"/>
        <label>1</label>
    </ligand>
</feature>
<keyword evidence="5 9" id="KW-0479">Metal-binding</keyword>
<dbReference type="PRINTS" id="PR00377">
    <property type="entry name" value="IMPHPHTASES"/>
</dbReference>
<feature type="binding site" evidence="9">
    <location>
        <position position="89"/>
    </location>
    <ligand>
        <name>Mg(2+)</name>
        <dbReference type="ChEBI" id="CHEBI:18420"/>
        <label>1</label>
    </ligand>
</feature>
<keyword evidence="7 9" id="KW-0460">Magnesium</keyword>
<proteinExistence type="inferred from homology"/>
<evidence type="ECO:0000256" key="3">
    <source>
        <dbReference type="ARBA" id="ARBA00022475"/>
    </source>
</evidence>
<comment type="cofactor">
    <cofactor evidence="9 10">
        <name>Mg(2+)</name>
        <dbReference type="ChEBI" id="CHEBI:18420"/>
    </cofactor>
</comment>
<dbReference type="Gene3D" id="3.30.540.10">
    <property type="entry name" value="Fructose-1,6-Bisphosphatase, subunit A, domain 1"/>
    <property type="match status" value="1"/>
</dbReference>
<dbReference type="PROSITE" id="PS00629">
    <property type="entry name" value="IMP_1"/>
    <property type="match status" value="1"/>
</dbReference>
<dbReference type="EC" id="3.1.3.7" evidence="9"/>
<dbReference type="eggNOG" id="COG1218">
    <property type="taxonomic scope" value="Bacteria"/>
</dbReference>
<organism evidence="11 12">
    <name type="scientific">Alkalilimnicola ehrlichii (strain ATCC BAA-1101 / DSM 17681 / MLHE-1)</name>
    <dbReference type="NCBI Taxonomy" id="187272"/>
    <lineage>
        <taxon>Bacteria</taxon>
        <taxon>Pseudomonadati</taxon>
        <taxon>Pseudomonadota</taxon>
        <taxon>Gammaproteobacteria</taxon>
        <taxon>Chromatiales</taxon>
        <taxon>Ectothiorhodospiraceae</taxon>
        <taxon>Alkalilimnicola</taxon>
    </lineage>
</organism>
<evidence type="ECO:0000256" key="6">
    <source>
        <dbReference type="ARBA" id="ARBA00022801"/>
    </source>
</evidence>
<dbReference type="InterPro" id="IPR006240">
    <property type="entry name" value="CysQ"/>
</dbReference>
<dbReference type="HAMAP" id="MF_02095">
    <property type="entry name" value="CysQ"/>
    <property type="match status" value="1"/>
</dbReference>
<dbReference type="InterPro" id="IPR020550">
    <property type="entry name" value="Inositol_monophosphatase_CS"/>
</dbReference>
<evidence type="ECO:0000256" key="1">
    <source>
        <dbReference type="ARBA" id="ARBA00001625"/>
    </source>
</evidence>
<feature type="binding site" evidence="9 10">
    <location>
        <position position="90"/>
    </location>
    <ligand>
        <name>Mg(2+)</name>
        <dbReference type="ChEBI" id="CHEBI:18420"/>
        <label>2</label>
    </ligand>
</feature>
<sequence>MNNLLTTLHTAMDEAAHRVMAIYADPDRFDTRRKADDSPVTAADLAAHDCLVAHLRAVAPDIPVVSEEARPAPWSERRHWSRCWIIDPLDGTKEFLKRNDEFTINVGLVEGGQPVLGMVDAPALGERYYAIRGEGAWRQSAGAEPRSIRVVEPPRAGDRPWRVVGSRSHASAETQAFIEQLPEVELVPMGSSMKVCLVAEGRADLYARLGPTGEWDTAAAQCVLEEAGGCLLSAETGEPLRYNERESLINPWFIACARPDPAWQLPHVPLAEAR</sequence>
<evidence type="ECO:0000256" key="7">
    <source>
        <dbReference type="ARBA" id="ARBA00022842"/>
    </source>
</evidence>
<dbReference type="PANTHER" id="PTHR43028">
    <property type="entry name" value="3'(2'),5'-BISPHOSPHATE NUCLEOTIDASE 1"/>
    <property type="match status" value="1"/>
</dbReference>
<dbReference type="GO" id="GO:0000287">
    <property type="term" value="F:magnesium ion binding"/>
    <property type="evidence" value="ECO:0007669"/>
    <property type="project" value="UniProtKB-UniRule"/>
</dbReference>
<dbReference type="FunFam" id="3.40.190.80:FF:000005">
    <property type="entry name" value="3'(2'),5'-bisphosphate nucleotidase CysQ"/>
    <property type="match status" value="1"/>
</dbReference>
<keyword evidence="12" id="KW-1185">Reference proteome</keyword>
<feature type="binding site" evidence="9">
    <location>
        <position position="216"/>
    </location>
    <ligand>
        <name>Mg(2+)</name>
        <dbReference type="ChEBI" id="CHEBI:18420"/>
        <label>2</label>
    </ligand>
</feature>
<dbReference type="RefSeq" id="WP_011630106.1">
    <property type="nucleotide sequence ID" value="NC_008340.1"/>
</dbReference>
<comment type="catalytic activity">
    <reaction evidence="1 9">
        <text>adenosine 3',5'-bisphosphate + H2O = AMP + phosphate</text>
        <dbReference type="Rhea" id="RHEA:10040"/>
        <dbReference type="ChEBI" id="CHEBI:15377"/>
        <dbReference type="ChEBI" id="CHEBI:43474"/>
        <dbReference type="ChEBI" id="CHEBI:58343"/>
        <dbReference type="ChEBI" id="CHEBI:456215"/>
        <dbReference type="EC" id="3.1.3.7"/>
    </reaction>
</comment>
<dbReference type="InterPro" id="IPR050725">
    <property type="entry name" value="CysQ/Inositol_MonoPase"/>
</dbReference>
<comment type="similarity">
    <text evidence="2 9">Belongs to the inositol monophosphatase superfamily. CysQ family.</text>
</comment>
<dbReference type="InterPro" id="IPR020583">
    <property type="entry name" value="Inositol_monoP_metal-BS"/>
</dbReference>
<dbReference type="Proteomes" id="UP000001962">
    <property type="component" value="Chromosome"/>
</dbReference>
<feature type="binding site" evidence="9">
    <location>
        <position position="67"/>
    </location>
    <ligand>
        <name>Mg(2+)</name>
        <dbReference type="ChEBI" id="CHEBI:18420"/>
        <label>1</label>
    </ligand>
</feature>
<evidence type="ECO:0000256" key="8">
    <source>
        <dbReference type="ARBA" id="ARBA00023136"/>
    </source>
</evidence>
<feature type="binding site" evidence="9">
    <location>
        <position position="67"/>
    </location>
    <ligand>
        <name>substrate</name>
    </ligand>
</feature>
<evidence type="ECO:0000256" key="5">
    <source>
        <dbReference type="ARBA" id="ARBA00022723"/>
    </source>
</evidence>
<feature type="binding site" evidence="10">
    <location>
        <position position="67"/>
    </location>
    <ligand>
        <name>Mg(2+)</name>
        <dbReference type="ChEBI" id="CHEBI:18420"/>
        <label>1</label>
        <note>catalytic</note>
    </ligand>
</feature>
<dbReference type="NCBIfam" id="TIGR01331">
    <property type="entry name" value="bisphos_cysQ"/>
    <property type="match status" value="1"/>
</dbReference>
<comment type="function">
    <text evidence="9">Converts adenosine-3',5'-bisphosphate (PAP) to AMP.</text>
</comment>
<dbReference type="Gene3D" id="3.40.190.80">
    <property type="match status" value="1"/>
</dbReference>
<dbReference type="CDD" id="cd01638">
    <property type="entry name" value="CysQ"/>
    <property type="match status" value="1"/>
</dbReference>
<dbReference type="GO" id="GO:0000103">
    <property type="term" value="P:sulfate assimilation"/>
    <property type="evidence" value="ECO:0007669"/>
    <property type="project" value="TreeGrafter"/>
</dbReference>
<name>Q0A624_ALKEH</name>
<keyword evidence="6 9" id="KW-0378">Hydrolase</keyword>
<keyword evidence="3 9" id="KW-1003">Cell membrane</keyword>
<feature type="binding site" evidence="10">
    <location>
        <position position="89"/>
    </location>
    <ligand>
        <name>Mg(2+)</name>
        <dbReference type="ChEBI" id="CHEBI:18420"/>
        <label>1</label>
        <note>catalytic</note>
    </ligand>
</feature>
<feature type="binding site" evidence="9">
    <location>
        <position position="87"/>
    </location>
    <ligand>
        <name>Mg(2+)</name>
        <dbReference type="ChEBI" id="CHEBI:18420"/>
        <label>2</label>
    </ligand>
</feature>
<dbReference type="EMBL" id="CP000453">
    <property type="protein sequence ID" value="ABI57713.1"/>
    <property type="molecule type" value="Genomic_DNA"/>
</dbReference>